<dbReference type="Pfam" id="PF07508">
    <property type="entry name" value="Recombinase"/>
    <property type="match status" value="1"/>
</dbReference>
<dbReference type="InterPro" id="IPR036162">
    <property type="entry name" value="Resolvase-like_N_sf"/>
</dbReference>
<dbReference type="InterPro" id="IPR006119">
    <property type="entry name" value="Resolv_N"/>
</dbReference>
<evidence type="ECO:0000313" key="3">
    <source>
        <dbReference type="EMBL" id="MDB8751346.1"/>
    </source>
</evidence>
<dbReference type="InterPro" id="IPR025827">
    <property type="entry name" value="Zn_ribbon_recom_dom"/>
</dbReference>
<evidence type="ECO:0000259" key="1">
    <source>
        <dbReference type="PROSITE" id="PS51736"/>
    </source>
</evidence>
<dbReference type="PROSITE" id="PS51737">
    <property type="entry name" value="RECOMBINASE_DNA_BIND"/>
    <property type="match status" value="1"/>
</dbReference>
<feature type="domain" description="Recombinase" evidence="2">
    <location>
        <begin position="158"/>
        <end position="277"/>
    </location>
</feature>
<dbReference type="PANTHER" id="PTHR30461">
    <property type="entry name" value="DNA-INVERTASE FROM LAMBDOID PROPHAGE"/>
    <property type="match status" value="1"/>
</dbReference>
<gene>
    <name evidence="3" type="ORF">PNW00_12935</name>
</gene>
<dbReference type="RefSeq" id="WP_195221773.1">
    <property type="nucleotide sequence ID" value="NZ_JADMWL010000028.1"/>
</dbReference>
<feature type="domain" description="Resolvase/invertase-type recombinase catalytic" evidence="1">
    <location>
        <begin position="3"/>
        <end position="150"/>
    </location>
</feature>
<dbReference type="Proteomes" id="UP001213042">
    <property type="component" value="Unassembled WGS sequence"/>
</dbReference>
<accession>A0AAW6EM17</accession>
<name>A0AAW6EM17_9FIRM</name>
<dbReference type="CDD" id="cd00338">
    <property type="entry name" value="Ser_Recombinase"/>
    <property type="match status" value="1"/>
</dbReference>
<dbReference type="AlphaFoldDB" id="A0AAW6EM17"/>
<dbReference type="SUPFAM" id="SSF53041">
    <property type="entry name" value="Resolvase-like"/>
    <property type="match status" value="1"/>
</dbReference>
<comment type="caution">
    <text evidence="3">The sequence shown here is derived from an EMBL/GenBank/DDBJ whole genome shotgun (WGS) entry which is preliminary data.</text>
</comment>
<dbReference type="Pfam" id="PF13408">
    <property type="entry name" value="Zn_ribbon_recom"/>
    <property type="match status" value="1"/>
</dbReference>
<dbReference type="PANTHER" id="PTHR30461:SF23">
    <property type="entry name" value="DNA RECOMBINASE-RELATED"/>
    <property type="match status" value="1"/>
</dbReference>
<protein>
    <submittedName>
        <fullName evidence="3">Recombinase family protein</fullName>
    </submittedName>
</protein>
<sequence>MSNAVIYARYSSDKQSEESIEAQLRACRQYAATKGYNIVAVYADEAISGKGSMTASRAQYQKMLRDCNKGTFDTILIHKYDRVARSLGEHVNLDARLQKMGITLIAVGQDFGLGPESKIMRALMWSMSEYYIDNLANETKKGEREIALKGLHNGGYPPFGYDIVDQKYVINPYEAEYVRKIFAAVKNHEGTKDIIAEMAAVGIVGKRGKPLKYSAVYEILRNEKYTGTYIYCVDEEKDRSKRRSKPNAIRIENALPMIIDKATFDEVQKIMDSRKQSGPKTSYLCSGLVYCPCGAKMHAHISTKKGHVYHYYRCSKKCGAPMISMDIVDDAAKTYLRTLLSEENQKAIANAMRKYKCGEPERAADFKKIVASKISEKQKQYDTLMTNMSSGVLPADVIEDIGAKMNQLRSEIEALKKTEMPKDYTTDQISLWLKALHDSPDDKAIRLLISRIDIKNTTEINIQSTLTSVVGTIGCGSWI</sequence>
<dbReference type="PROSITE" id="PS51736">
    <property type="entry name" value="RECOMBINASES_3"/>
    <property type="match status" value="1"/>
</dbReference>
<reference evidence="3" key="1">
    <citation type="submission" date="2023-01" db="EMBL/GenBank/DDBJ databases">
        <title>Human gut microbiome strain richness.</title>
        <authorList>
            <person name="Chen-Liaw A."/>
        </authorList>
    </citation>
    <scope>NUCLEOTIDE SEQUENCE</scope>
    <source>
        <strain evidence="3">D43st1_D9_D43t1_170807</strain>
    </source>
</reference>
<evidence type="ECO:0000313" key="4">
    <source>
        <dbReference type="Proteomes" id="UP001213042"/>
    </source>
</evidence>
<dbReference type="InterPro" id="IPR038109">
    <property type="entry name" value="DNA_bind_recomb_sf"/>
</dbReference>
<dbReference type="GO" id="GO:0000150">
    <property type="term" value="F:DNA strand exchange activity"/>
    <property type="evidence" value="ECO:0007669"/>
    <property type="project" value="InterPro"/>
</dbReference>
<dbReference type="EMBL" id="JAQMLU010000029">
    <property type="protein sequence ID" value="MDB8751346.1"/>
    <property type="molecule type" value="Genomic_DNA"/>
</dbReference>
<dbReference type="Gene3D" id="3.40.50.1390">
    <property type="entry name" value="Resolvase, N-terminal catalytic domain"/>
    <property type="match status" value="1"/>
</dbReference>
<dbReference type="SMART" id="SM00857">
    <property type="entry name" value="Resolvase"/>
    <property type="match status" value="1"/>
</dbReference>
<organism evidence="3 4">
    <name type="scientific">Ruminococcus bicirculans</name>
    <name type="common">ex Wegman et al. 2014</name>
    <dbReference type="NCBI Taxonomy" id="1160721"/>
    <lineage>
        <taxon>Bacteria</taxon>
        <taxon>Bacillati</taxon>
        <taxon>Bacillota</taxon>
        <taxon>Clostridia</taxon>
        <taxon>Eubacteriales</taxon>
        <taxon>Oscillospiraceae</taxon>
        <taxon>Ruminococcus</taxon>
    </lineage>
</organism>
<dbReference type="GO" id="GO:0003677">
    <property type="term" value="F:DNA binding"/>
    <property type="evidence" value="ECO:0007669"/>
    <property type="project" value="InterPro"/>
</dbReference>
<dbReference type="Pfam" id="PF00239">
    <property type="entry name" value="Resolvase"/>
    <property type="match status" value="1"/>
</dbReference>
<dbReference type="Gene3D" id="3.90.1750.20">
    <property type="entry name" value="Putative Large Serine Recombinase, Chain B, Domain 2"/>
    <property type="match status" value="1"/>
</dbReference>
<evidence type="ECO:0000259" key="2">
    <source>
        <dbReference type="PROSITE" id="PS51737"/>
    </source>
</evidence>
<dbReference type="InterPro" id="IPR011109">
    <property type="entry name" value="DNA_bind_recombinase_dom"/>
</dbReference>
<dbReference type="InterPro" id="IPR050639">
    <property type="entry name" value="SSR_resolvase"/>
</dbReference>
<proteinExistence type="predicted"/>